<evidence type="ECO:0000259" key="6">
    <source>
        <dbReference type="Pfam" id="PF08543"/>
    </source>
</evidence>
<reference evidence="7 8" key="1">
    <citation type="submission" date="2016-08" db="EMBL/GenBank/DDBJ databases">
        <title>Complete Genome Sequence Of The Indigo Reducing Clostridium isatidis DSM15098.</title>
        <authorList>
            <person name="Little G.T."/>
            <person name="Minton N.P."/>
        </authorList>
    </citation>
    <scope>NUCLEOTIDE SEQUENCE [LARGE SCALE GENOMIC DNA]</scope>
    <source>
        <strain evidence="7 8">DSM 15098</strain>
    </source>
</reference>
<organism evidence="7 8">
    <name type="scientific">Clostridium isatidis</name>
    <dbReference type="NCBI Taxonomy" id="182773"/>
    <lineage>
        <taxon>Bacteria</taxon>
        <taxon>Bacillati</taxon>
        <taxon>Bacillota</taxon>
        <taxon>Clostridia</taxon>
        <taxon>Eubacteriales</taxon>
        <taxon>Clostridiaceae</taxon>
        <taxon>Clostridium</taxon>
    </lineage>
</organism>
<dbReference type="OrthoDB" id="9800808at2"/>
<dbReference type="Pfam" id="PF08543">
    <property type="entry name" value="Phos_pyr_kin"/>
    <property type="match status" value="1"/>
</dbReference>
<dbReference type="CDD" id="cd01173">
    <property type="entry name" value="pyridoxal_pyridoxamine_kinase"/>
    <property type="match status" value="1"/>
</dbReference>
<dbReference type="InterPro" id="IPR013749">
    <property type="entry name" value="PM/HMP-P_kinase-1"/>
</dbReference>
<evidence type="ECO:0000256" key="4">
    <source>
        <dbReference type="ARBA" id="ARBA00022777"/>
    </source>
</evidence>
<evidence type="ECO:0000256" key="5">
    <source>
        <dbReference type="ARBA" id="ARBA00022840"/>
    </source>
</evidence>
<evidence type="ECO:0000256" key="2">
    <source>
        <dbReference type="ARBA" id="ARBA00022679"/>
    </source>
</evidence>
<keyword evidence="3" id="KW-0547">Nucleotide-binding</keyword>
<keyword evidence="5" id="KW-0067">ATP-binding</keyword>
<name>A0A343JAI1_9CLOT</name>
<dbReference type="EMBL" id="CP016786">
    <property type="protein sequence ID" value="ASW42539.1"/>
    <property type="molecule type" value="Genomic_DNA"/>
</dbReference>
<dbReference type="GO" id="GO:0005829">
    <property type="term" value="C:cytosol"/>
    <property type="evidence" value="ECO:0007669"/>
    <property type="project" value="TreeGrafter"/>
</dbReference>
<dbReference type="Proteomes" id="UP000264883">
    <property type="component" value="Chromosome"/>
</dbReference>
<evidence type="ECO:0000313" key="8">
    <source>
        <dbReference type="Proteomes" id="UP000264883"/>
    </source>
</evidence>
<dbReference type="KEGG" id="cia:BEN51_03315"/>
<dbReference type="PANTHER" id="PTHR10534">
    <property type="entry name" value="PYRIDOXAL KINASE"/>
    <property type="match status" value="1"/>
</dbReference>
<feature type="domain" description="Pyridoxamine kinase/Phosphomethylpyrimidine kinase" evidence="6">
    <location>
        <begin position="28"/>
        <end position="256"/>
    </location>
</feature>
<gene>
    <name evidence="7" type="ORF">BEN51_03315</name>
</gene>
<dbReference type="GO" id="GO:0009443">
    <property type="term" value="P:pyridoxal 5'-phosphate salvage"/>
    <property type="evidence" value="ECO:0007669"/>
    <property type="project" value="InterPro"/>
</dbReference>
<dbReference type="NCBIfam" id="NF005491">
    <property type="entry name" value="PRK07105.1"/>
    <property type="match status" value="1"/>
</dbReference>
<keyword evidence="4 7" id="KW-0418">Kinase</keyword>
<dbReference type="AlphaFoldDB" id="A0A343JAI1"/>
<proteinExistence type="predicted"/>
<dbReference type="GO" id="GO:0008478">
    <property type="term" value="F:pyridoxal kinase activity"/>
    <property type="evidence" value="ECO:0007669"/>
    <property type="project" value="UniProtKB-EC"/>
</dbReference>
<evidence type="ECO:0000256" key="3">
    <source>
        <dbReference type="ARBA" id="ARBA00022741"/>
    </source>
</evidence>
<dbReference type="PANTHER" id="PTHR10534:SF2">
    <property type="entry name" value="PYRIDOXAL KINASE"/>
    <property type="match status" value="1"/>
</dbReference>
<dbReference type="InterPro" id="IPR004625">
    <property type="entry name" value="PyrdxlKinase"/>
</dbReference>
<protein>
    <recommendedName>
        <fullName evidence="1">pyridoxal kinase</fullName>
        <ecNumber evidence="1">2.7.1.35</ecNumber>
    </recommendedName>
</protein>
<accession>A0A343JAI1</accession>
<dbReference type="InterPro" id="IPR029056">
    <property type="entry name" value="Ribokinase-like"/>
</dbReference>
<sequence length="278" mass="31431">MNAVKKVAVINDLSGIGRCSLTAAIPILSALGVQCCPFPTAVLSCQTGYNDFTFLDITEEMYKYKKAWDKLKVKFDCIYSGFLGSEDQINIVYEFAKEHKEALIVIDPVMGDDGCIYDTFTENMGNRMKELIKVADIVTPNLTEACLLTGRKYNKYNTSDEELLYMAKEIAKLGPKIIIITGIVRNDKMYNFVYDIESDKYFLTGKEFINKSFSGTGDTFASILIGLLLNNHNLKYSIEKAAEFLYKAIKHTHDLNTDPREGILFEILLKELILINEK</sequence>
<keyword evidence="8" id="KW-1185">Reference proteome</keyword>
<keyword evidence="2" id="KW-0808">Transferase</keyword>
<dbReference type="EC" id="2.7.1.35" evidence="1"/>
<evidence type="ECO:0000313" key="7">
    <source>
        <dbReference type="EMBL" id="ASW42539.1"/>
    </source>
</evidence>
<evidence type="ECO:0000256" key="1">
    <source>
        <dbReference type="ARBA" id="ARBA00012104"/>
    </source>
</evidence>
<dbReference type="SUPFAM" id="SSF53613">
    <property type="entry name" value="Ribokinase-like"/>
    <property type="match status" value="1"/>
</dbReference>
<dbReference type="Gene3D" id="3.40.1190.20">
    <property type="match status" value="1"/>
</dbReference>
<dbReference type="GO" id="GO:0005524">
    <property type="term" value="F:ATP binding"/>
    <property type="evidence" value="ECO:0007669"/>
    <property type="project" value="UniProtKB-KW"/>
</dbReference>
<dbReference type="RefSeq" id="WP_119864677.1">
    <property type="nucleotide sequence ID" value="NZ_CP016786.1"/>
</dbReference>